<dbReference type="InterPro" id="IPR014500">
    <property type="entry name" value="UCP019307_cupin"/>
</dbReference>
<organism evidence="2 3">
    <name type="scientific">Kwoniella newhampshirensis</name>
    <dbReference type="NCBI Taxonomy" id="1651941"/>
    <lineage>
        <taxon>Eukaryota</taxon>
        <taxon>Fungi</taxon>
        <taxon>Dikarya</taxon>
        <taxon>Basidiomycota</taxon>
        <taxon>Agaricomycotina</taxon>
        <taxon>Tremellomycetes</taxon>
        <taxon>Tremellales</taxon>
        <taxon>Cryptococcaceae</taxon>
        <taxon>Kwoniella</taxon>
    </lineage>
</organism>
<accession>A0AAW0Z3U1</accession>
<dbReference type="KEGG" id="kne:92177990"/>
<dbReference type="AlphaFoldDB" id="A0AAW0Z3U1"/>
<evidence type="ECO:0000259" key="1">
    <source>
        <dbReference type="SMART" id="SM00835"/>
    </source>
</evidence>
<dbReference type="EMBL" id="JBCAWK010000002">
    <property type="protein sequence ID" value="KAK8865586.1"/>
    <property type="molecule type" value="Genomic_DNA"/>
</dbReference>
<dbReference type="InterPro" id="IPR011051">
    <property type="entry name" value="RmlC_Cupin_sf"/>
</dbReference>
<dbReference type="InterPro" id="IPR006045">
    <property type="entry name" value="Cupin_1"/>
</dbReference>
<dbReference type="SUPFAM" id="SSF51182">
    <property type="entry name" value="RmlC-like cupins"/>
    <property type="match status" value="1"/>
</dbReference>
<dbReference type="Gene3D" id="2.60.120.10">
    <property type="entry name" value="Jelly Rolls"/>
    <property type="match status" value="1"/>
</dbReference>
<dbReference type="RefSeq" id="XP_066805065.1">
    <property type="nucleotide sequence ID" value="XM_066943864.1"/>
</dbReference>
<evidence type="ECO:0000313" key="2">
    <source>
        <dbReference type="EMBL" id="KAK8865586.1"/>
    </source>
</evidence>
<dbReference type="Proteomes" id="UP001388673">
    <property type="component" value="Unassembled WGS sequence"/>
</dbReference>
<dbReference type="PANTHER" id="PTHR36448">
    <property type="entry name" value="BLR7373 PROTEIN"/>
    <property type="match status" value="1"/>
</dbReference>
<dbReference type="PIRSF" id="PIRSF019307">
    <property type="entry name" value="UCP019307"/>
    <property type="match status" value="1"/>
</dbReference>
<comment type="caution">
    <text evidence="2">The sequence shown here is derived from an EMBL/GenBank/DDBJ whole genome shotgun (WGS) entry which is preliminary data.</text>
</comment>
<dbReference type="InterPro" id="IPR014710">
    <property type="entry name" value="RmlC-like_jellyroll"/>
</dbReference>
<dbReference type="InterPro" id="IPR047121">
    <property type="entry name" value="YjiB-like"/>
</dbReference>
<evidence type="ECO:0000313" key="3">
    <source>
        <dbReference type="Proteomes" id="UP001388673"/>
    </source>
</evidence>
<gene>
    <name evidence="2" type="ORF">IAR55_000730</name>
</gene>
<reference evidence="2 3" key="1">
    <citation type="journal article" date="2024" name="bioRxiv">
        <title>Comparative genomics of Cryptococcus and Kwoniella reveals pathogenesis evolution and contrasting karyotype dynamics via intercentromeric recombination or chromosome fusion.</title>
        <authorList>
            <person name="Coelho M.A."/>
            <person name="David-Palma M."/>
            <person name="Shea T."/>
            <person name="Bowers K."/>
            <person name="McGinley-Smith S."/>
            <person name="Mohammad A.W."/>
            <person name="Gnirke A."/>
            <person name="Yurkov A.M."/>
            <person name="Nowrousian M."/>
            <person name="Sun S."/>
            <person name="Cuomo C.A."/>
            <person name="Heitman J."/>
        </authorList>
    </citation>
    <scope>NUCLEOTIDE SEQUENCE [LARGE SCALE GENOMIC DNA]</scope>
    <source>
        <strain evidence="2 3">CBS 13917</strain>
    </source>
</reference>
<feature type="domain" description="Cupin type-1" evidence="1">
    <location>
        <begin position="44"/>
        <end position="148"/>
    </location>
</feature>
<dbReference type="SMART" id="SM00835">
    <property type="entry name" value="Cupin_1"/>
    <property type="match status" value="1"/>
</dbReference>
<dbReference type="CDD" id="cd02219">
    <property type="entry name" value="cupin_YjlB-like"/>
    <property type="match status" value="1"/>
</dbReference>
<dbReference type="PANTHER" id="PTHR36448:SF3">
    <property type="entry name" value="CUPIN TYPE-2 DOMAIN-CONTAINING PROTEIN"/>
    <property type="match status" value="1"/>
</dbReference>
<keyword evidence="3" id="KW-1185">Reference proteome</keyword>
<dbReference type="GeneID" id="92177990"/>
<proteinExistence type="predicted"/>
<protein>
    <recommendedName>
        <fullName evidence="1">Cupin type-1 domain-containing protein</fullName>
    </recommendedName>
</protein>
<dbReference type="Pfam" id="PF00190">
    <property type="entry name" value="Cupin_1"/>
    <property type="match status" value="1"/>
</dbReference>
<sequence length="190" mass="20938">MPSLAPTPLTDLRISKHQIPAIHNFPNTSLHSFPLLIYRSVFPPSLTARGVETHLTSVGVVKPAWRYTMYKQHHYHSTTHELLVVVNGSARLCFGGSATDDNTGKILAEVKKGDAMLVPAGVGHALIQDLEGGFEMVGSYPVEAERWDMCTGEEGEKSGEEWQRIRGLTWFDKDPIFGEKGPAVDVGKKQ</sequence>
<name>A0AAW0Z3U1_9TREE</name>